<gene>
    <name evidence="1" type="ORF">M1843_13685</name>
</gene>
<name>A0ABT0J5L5_9MICO</name>
<dbReference type="InterPro" id="IPR029058">
    <property type="entry name" value="AB_hydrolase_fold"/>
</dbReference>
<reference evidence="1 2" key="1">
    <citation type="submission" date="2022-02" db="EMBL/GenBank/DDBJ databases">
        <title>The car tank lid bacteriome: a reservoir of bacteria with potential in bioremediation of fuel.</title>
        <authorList>
            <person name="Vidal-Verdu A."/>
            <person name="Gomez-Martinez D."/>
            <person name="Latorre-Perez A."/>
            <person name="Pereto J."/>
            <person name="Porcar M."/>
        </authorList>
    </citation>
    <scope>NUCLEOTIDE SEQUENCE [LARGE SCALE GENOMIC DNA]</scope>
    <source>
        <strain evidence="1 2">4D.3</strain>
    </source>
</reference>
<dbReference type="Gene3D" id="3.40.50.1820">
    <property type="entry name" value="alpha/beta hydrolase"/>
    <property type="match status" value="1"/>
</dbReference>
<accession>A0ABT0J5L5</accession>
<evidence type="ECO:0000313" key="1">
    <source>
        <dbReference type="EMBL" id="MCK9794798.1"/>
    </source>
</evidence>
<organism evidence="1 2">
    <name type="scientific">Isoptericola peretonis</name>
    <dbReference type="NCBI Taxonomy" id="2918523"/>
    <lineage>
        <taxon>Bacteria</taxon>
        <taxon>Bacillati</taxon>
        <taxon>Actinomycetota</taxon>
        <taxon>Actinomycetes</taxon>
        <taxon>Micrococcales</taxon>
        <taxon>Promicromonosporaceae</taxon>
        <taxon>Isoptericola</taxon>
    </lineage>
</organism>
<evidence type="ECO:0000313" key="2">
    <source>
        <dbReference type="Proteomes" id="UP001651050"/>
    </source>
</evidence>
<comment type="caution">
    <text evidence="1">The sequence shown here is derived from an EMBL/GenBank/DDBJ whole genome shotgun (WGS) entry which is preliminary data.</text>
</comment>
<dbReference type="Proteomes" id="UP001651050">
    <property type="component" value="Unassembled WGS sequence"/>
</dbReference>
<evidence type="ECO:0008006" key="3">
    <source>
        <dbReference type="Google" id="ProtNLM"/>
    </source>
</evidence>
<proteinExistence type="predicted"/>
<sequence length="195" mass="19754">MVSHRVVVDGGEPGLVLTVLPGLGYTAQGPVLARPAAALRELRWTVRTVVWDDGRPDFELARDVYAAVLRDGVDAAPEAAHLVLAKSLGTLALPVGIDLGLPGAWLTPLLTTDRAPDVRAAAAGLGATGVPALLAGGTADGLWDPALAAASGARVLEVAGADHSLEIDGDPERTQRALDDVTAAVVELAGTVVAG</sequence>
<dbReference type="SUPFAM" id="SSF53474">
    <property type="entry name" value="alpha/beta-Hydrolases"/>
    <property type="match status" value="1"/>
</dbReference>
<protein>
    <recommendedName>
        <fullName evidence="3">Alpha/beta hydrolase</fullName>
    </recommendedName>
</protein>
<dbReference type="RefSeq" id="WP_416344661.1">
    <property type="nucleotide sequence ID" value="NZ_JALQCY010000004.1"/>
</dbReference>
<dbReference type="EMBL" id="JALQCY010000004">
    <property type="protein sequence ID" value="MCK9794798.1"/>
    <property type="molecule type" value="Genomic_DNA"/>
</dbReference>
<keyword evidence="2" id="KW-1185">Reference proteome</keyword>